<dbReference type="EMBL" id="CP042436">
    <property type="protein sequence ID" value="QEC64756.1"/>
    <property type="molecule type" value="Genomic_DNA"/>
</dbReference>
<dbReference type="PANTHER" id="PTHR31987:SF1">
    <property type="entry name" value="GLUTAMINASE A"/>
    <property type="match status" value="1"/>
</dbReference>
<dbReference type="SUPFAM" id="SSF48208">
    <property type="entry name" value="Six-hairpin glycosidases"/>
    <property type="match status" value="1"/>
</dbReference>
<dbReference type="GO" id="GO:0005975">
    <property type="term" value="P:carbohydrate metabolic process"/>
    <property type="evidence" value="ECO:0007669"/>
    <property type="project" value="InterPro"/>
</dbReference>
<dbReference type="SUPFAM" id="SSF49785">
    <property type="entry name" value="Galactose-binding domain-like"/>
    <property type="match status" value="1"/>
</dbReference>
<evidence type="ECO:0000259" key="4">
    <source>
        <dbReference type="Pfam" id="PF17168"/>
    </source>
</evidence>
<dbReference type="Gene3D" id="2.60.120.260">
    <property type="entry name" value="Galactose-binding domain-like"/>
    <property type="match status" value="1"/>
</dbReference>
<dbReference type="Pfam" id="PF16334">
    <property type="entry name" value="DUF4964"/>
    <property type="match status" value="1"/>
</dbReference>
<evidence type="ECO:0000259" key="2">
    <source>
        <dbReference type="Pfam" id="PF16334"/>
    </source>
</evidence>
<evidence type="ECO:0000256" key="1">
    <source>
        <dbReference type="SAM" id="SignalP"/>
    </source>
</evidence>
<evidence type="ECO:0000259" key="3">
    <source>
        <dbReference type="Pfam" id="PF16335"/>
    </source>
</evidence>
<feature type="domain" description="Glutaminase A N-terminal" evidence="4">
    <location>
        <begin position="246"/>
        <end position="468"/>
    </location>
</feature>
<dbReference type="InterPro" id="IPR008928">
    <property type="entry name" value="6-hairpin_glycosidase_sf"/>
</dbReference>
<accession>A0A5B8V2I7</accession>
<evidence type="ECO:0000313" key="5">
    <source>
        <dbReference type="EMBL" id="QEC64756.1"/>
    </source>
</evidence>
<protein>
    <submittedName>
        <fullName evidence="5">DUF4965 domain-containing protein</fullName>
    </submittedName>
</protein>
<feature type="domain" description="DUF4964" evidence="2">
    <location>
        <begin position="23"/>
        <end position="78"/>
    </location>
</feature>
<sequence>MRKLFPMFCLVLVCRSLFAQVEKAPAYPLITHNTYMSIWSFGDTLTSSTTKHWTGKDQSLLGFIRVDGEVYRFMGKAQKIYKTLLPASDEKAYQCKYTETRPADNWMSLQFNDANWNASGAPFTDDKTQAKTLWKSRDIWIRRTFTLDNTNIDKLVLKLQHDDNVEVYLNGERAYGNIGWTSDFQLIPLRDAVKAKLRAGTNVLAIHCVNTAGGAWLDAGLLDEVKDPSENDVKVAVQTGREMTATQTNYKFRCGKADLLVTFTSPLLINDMDVFIRPVSYITYRVRSNDNNRHDIKVFLGASTDIAVNKPTQDVAAVTYTSNKLSIIRAGTIEQPILKKKGDDLRIDWGYMHVAVPKTMNAIQYVSQAKETINPFASKIYTTTDTVKGKNLSLNTIIPFGSVGRNFVSNFVEIGYDDLFPVMFFDIPLKPWWKADGTKTIEKELNIAYDDYASVMKKCGAFDKMIFTDALKAGGNKYADLCVIAYRQSVAAHVLVKSPQGNILFLSKENFSNGSINTVDVTYPSAPLYLAYAPKLMEGMLNGIFFYSESGKWKKPFAAHDLGTYPIANGQTYGEDMPVEESGNMLILTAAICKAEGKPDFAKEHWQTLTTWVNYLVKTGFDPANQLCTDDFAGHLAHNANLSIKAIEGIACYAQLADELKQPQVAANYRNTAQSMAKNWVKKADAGNHYSLVFGDKNTWSQKYNMIWDKILGLHLFPQQVYNKEVTYYLTKQNKFGLPLDSRKTYTKSDWIVWTAALSNNIQNFKALTDPVYKYATETPSRVPLSDWHETTNGRMVGFQARSVVGGYFMKTLEHKWVK</sequence>
<dbReference type="KEGG" id="mgin:FRZ54_20035"/>
<dbReference type="Pfam" id="PF17168">
    <property type="entry name" value="DUF5127"/>
    <property type="match status" value="1"/>
</dbReference>
<dbReference type="InterPro" id="IPR032514">
    <property type="entry name" value="GtaA_central"/>
</dbReference>
<feature type="chain" id="PRO_5022803332" evidence="1">
    <location>
        <begin position="20"/>
        <end position="819"/>
    </location>
</feature>
<dbReference type="InterPro" id="IPR033433">
    <property type="entry name" value="GtaA_N"/>
</dbReference>
<reference evidence="5 6" key="1">
    <citation type="journal article" date="2017" name="Curr. Microbiol.">
        <title>Mucilaginibacter ginsenosidivorans sp. nov., Isolated from Soil of Ginseng Field.</title>
        <authorList>
            <person name="Kim M.M."/>
            <person name="Siddiqi M.Z."/>
            <person name="Im W.T."/>
        </authorList>
    </citation>
    <scope>NUCLEOTIDE SEQUENCE [LARGE SCALE GENOMIC DNA]</scope>
    <source>
        <strain evidence="5 6">Gsoil 3017</strain>
    </source>
</reference>
<dbReference type="OrthoDB" id="175993at2"/>
<feature type="signal peptide" evidence="1">
    <location>
        <begin position="1"/>
        <end position="19"/>
    </location>
</feature>
<dbReference type="InterPro" id="IPR008979">
    <property type="entry name" value="Galactose-bd-like_sf"/>
</dbReference>
<dbReference type="Pfam" id="PF16335">
    <property type="entry name" value="GtaA_6_Hairpin"/>
    <property type="match status" value="1"/>
</dbReference>
<dbReference type="PANTHER" id="PTHR31987">
    <property type="entry name" value="GLUTAMINASE A-RELATED"/>
    <property type="match status" value="1"/>
</dbReference>
<feature type="domain" description="Glutaminase A central" evidence="3">
    <location>
        <begin position="475"/>
        <end position="811"/>
    </location>
</feature>
<dbReference type="RefSeq" id="WP_147033590.1">
    <property type="nucleotide sequence ID" value="NZ_CP042436.1"/>
</dbReference>
<dbReference type="InterPro" id="IPR032515">
    <property type="entry name" value="DUF4964"/>
</dbReference>
<gene>
    <name evidence="5" type="ORF">FRZ54_20035</name>
</gene>
<dbReference type="AlphaFoldDB" id="A0A5B8V2I7"/>
<proteinExistence type="predicted"/>
<keyword evidence="6" id="KW-1185">Reference proteome</keyword>
<dbReference type="InterPro" id="IPR052743">
    <property type="entry name" value="Glutaminase_GtaA"/>
</dbReference>
<organism evidence="5 6">
    <name type="scientific">Mucilaginibacter ginsenosidivorans</name>
    <dbReference type="NCBI Taxonomy" id="398053"/>
    <lineage>
        <taxon>Bacteria</taxon>
        <taxon>Pseudomonadati</taxon>
        <taxon>Bacteroidota</taxon>
        <taxon>Sphingobacteriia</taxon>
        <taxon>Sphingobacteriales</taxon>
        <taxon>Sphingobacteriaceae</taxon>
        <taxon>Mucilaginibacter</taxon>
    </lineage>
</organism>
<evidence type="ECO:0000313" key="6">
    <source>
        <dbReference type="Proteomes" id="UP000321479"/>
    </source>
</evidence>
<dbReference type="Proteomes" id="UP000321479">
    <property type="component" value="Chromosome"/>
</dbReference>
<name>A0A5B8V2I7_9SPHI</name>
<keyword evidence="1" id="KW-0732">Signal</keyword>